<name>A0A6C0JQ63_9ZZZZ</name>
<feature type="compositionally biased region" description="Pro residues" evidence="1">
    <location>
        <begin position="14"/>
        <end position="23"/>
    </location>
</feature>
<proteinExistence type="predicted"/>
<evidence type="ECO:0000256" key="2">
    <source>
        <dbReference type="SAM" id="Phobius"/>
    </source>
</evidence>
<accession>A0A6C0JQ63</accession>
<keyword evidence="2" id="KW-0812">Transmembrane</keyword>
<protein>
    <submittedName>
        <fullName evidence="3">Uncharacterized protein</fullName>
    </submittedName>
</protein>
<keyword evidence="2" id="KW-1133">Transmembrane helix</keyword>
<keyword evidence="2" id="KW-0472">Membrane</keyword>
<reference evidence="3" key="1">
    <citation type="journal article" date="2020" name="Nature">
        <title>Giant virus diversity and host interactions through global metagenomics.</title>
        <authorList>
            <person name="Schulz F."/>
            <person name="Roux S."/>
            <person name="Paez-Espino D."/>
            <person name="Jungbluth S."/>
            <person name="Walsh D.A."/>
            <person name="Denef V.J."/>
            <person name="McMahon K.D."/>
            <person name="Konstantinidis K.T."/>
            <person name="Eloe-Fadrosh E.A."/>
            <person name="Kyrpides N.C."/>
            <person name="Woyke T."/>
        </authorList>
    </citation>
    <scope>NUCLEOTIDE SEQUENCE</scope>
    <source>
        <strain evidence="3">GVMAG-S-1035315-10</strain>
    </source>
</reference>
<dbReference type="EMBL" id="MN740657">
    <property type="protein sequence ID" value="QHU06557.1"/>
    <property type="molecule type" value="Genomic_DNA"/>
</dbReference>
<feature type="compositionally biased region" description="Low complexity" evidence="1">
    <location>
        <begin position="1"/>
        <end position="13"/>
    </location>
</feature>
<organism evidence="3">
    <name type="scientific">viral metagenome</name>
    <dbReference type="NCBI Taxonomy" id="1070528"/>
    <lineage>
        <taxon>unclassified sequences</taxon>
        <taxon>metagenomes</taxon>
        <taxon>organismal metagenomes</taxon>
    </lineage>
</organism>
<feature type="region of interest" description="Disordered" evidence="1">
    <location>
        <begin position="1"/>
        <end position="28"/>
    </location>
</feature>
<feature type="transmembrane region" description="Helical" evidence="2">
    <location>
        <begin position="151"/>
        <end position="174"/>
    </location>
</feature>
<evidence type="ECO:0000313" key="3">
    <source>
        <dbReference type="EMBL" id="QHU06557.1"/>
    </source>
</evidence>
<sequence length="196" mass="21546">MGNQPSSPTQTSAPPLPPPPPPCDLNCQKDKDLALLKTALDNADKDTDPVGYEKARIAYYTLLNGQGWLNTEKQRIAKDEVEPVVSSYNSKYSALKGEQQSQSVFVNLANNLKAQQASGIEDNAFLQKQLSKDKDRADVLKRLSSFSTPSFSYIPIIIDIIIGILMIAVLYLGFTKVDRIRSFFVSSTDSIDGSIT</sequence>
<evidence type="ECO:0000256" key="1">
    <source>
        <dbReference type="SAM" id="MobiDB-lite"/>
    </source>
</evidence>
<dbReference type="AlphaFoldDB" id="A0A6C0JQ63"/>